<dbReference type="AlphaFoldDB" id="A0A7U7EQE5"/>
<keyword evidence="1" id="KW-0238">DNA-binding</keyword>
<dbReference type="GO" id="GO:0003700">
    <property type="term" value="F:DNA-binding transcription factor activity"/>
    <property type="evidence" value="ECO:0007669"/>
    <property type="project" value="InterPro"/>
</dbReference>
<dbReference type="RefSeq" id="WP_187672591.1">
    <property type="nucleotide sequence ID" value="NZ_CAJFCI010000072.1"/>
</dbReference>
<dbReference type="GO" id="GO:0005829">
    <property type="term" value="C:cytosol"/>
    <property type="evidence" value="ECO:0007669"/>
    <property type="project" value="TreeGrafter"/>
</dbReference>
<dbReference type="InterPro" id="IPR018060">
    <property type="entry name" value="HTH_AraC"/>
</dbReference>
<accession>A0A7U7EQE5</accession>
<name>A0A7U7EQE5_9GAMM</name>
<sequence length="318" mass="37017">MRKSETITPPPRQPAQRFHRGPLGQMLERFLGIRKSKVTTDYSLTELELLWLEAAQKDPAIGLHIFQQFTPQDWHVLLYLALYCPDVLGAIQNWVRYAPLATDSDTVAMAEDRYGIAMEIRTEGPPALSRYLAEHYGVMAMTMLRRGTGEDIRPTLTHFTHARPSYHSEYTQWFGDKIEFCCSHTRFYFDTKTLGTPMRMRHTGMVELLTRELDRRIARHQQLSGCAAKVAKNVREMLSRGELPTLENQAEILHQSPRTLRRRLEDQDLTFRQLLDLVRQELEQHLELQGKSRAEIASKLGYNSLAAYQYARKRWKQE</sequence>
<protein>
    <recommendedName>
        <fullName evidence="2">HTH araC/xylS-type domain-containing protein</fullName>
    </recommendedName>
</protein>
<dbReference type="PANTHER" id="PTHR47894">
    <property type="entry name" value="HTH-TYPE TRANSCRIPTIONAL REGULATOR GADX"/>
    <property type="match status" value="1"/>
</dbReference>
<comment type="caution">
    <text evidence="3">The sequence shown here is derived from an EMBL/GenBank/DDBJ whole genome shotgun (WGS) entry which is preliminary data.</text>
</comment>
<evidence type="ECO:0000313" key="3">
    <source>
        <dbReference type="EMBL" id="CAD5109278.1"/>
    </source>
</evidence>
<evidence type="ECO:0000256" key="1">
    <source>
        <dbReference type="ARBA" id="ARBA00023125"/>
    </source>
</evidence>
<dbReference type="PROSITE" id="PS01124">
    <property type="entry name" value="HTH_ARAC_FAMILY_2"/>
    <property type="match status" value="1"/>
</dbReference>
<keyword evidence="4" id="KW-1185">Reference proteome</keyword>
<dbReference type="Gene3D" id="1.10.10.60">
    <property type="entry name" value="Homeodomain-like"/>
    <property type="match status" value="1"/>
</dbReference>
<reference evidence="3 4" key="1">
    <citation type="submission" date="2020-08" db="EMBL/GenBank/DDBJ databases">
        <authorList>
            <person name="Criscuolo A."/>
        </authorList>
    </citation>
    <scope>NUCLEOTIDE SEQUENCE [LARGE SCALE GENOMIC DNA]</scope>
    <source>
        <strain evidence="3">CIP111764</strain>
    </source>
</reference>
<feature type="domain" description="HTH araC/xylS-type" evidence="2">
    <location>
        <begin position="228"/>
        <end position="318"/>
    </location>
</feature>
<dbReference type="InterPro" id="IPR032687">
    <property type="entry name" value="AraC-type_N"/>
</dbReference>
<evidence type="ECO:0000313" key="4">
    <source>
        <dbReference type="Proteomes" id="UP000583387"/>
    </source>
</evidence>
<dbReference type="PANTHER" id="PTHR47894:SF1">
    <property type="entry name" value="HTH-TYPE TRANSCRIPTIONAL REGULATOR VQSM"/>
    <property type="match status" value="1"/>
</dbReference>
<evidence type="ECO:0000259" key="2">
    <source>
        <dbReference type="PROSITE" id="PS01124"/>
    </source>
</evidence>
<proteinExistence type="predicted"/>
<dbReference type="Pfam" id="PF12625">
    <property type="entry name" value="Arabinose_bd"/>
    <property type="match status" value="1"/>
</dbReference>
<gene>
    <name evidence="3" type="ORF">PSEWESI4_03574</name>
</gene>
<dbReference type="EMBL" id="CAJFCI010000072">
    <property type="protein sequence ID" value="CAD5109278.1"/>
    <property type="molecule type" value="Genomic_DNA"/>
</dbReference>
<dbReference type="Proteomes" id="UP000583387">
    <property type="component" value="Unassembled WGS sequence"/>
</dbReference>
<organism evidence="3 4">
    <name type="scientific">Zestomonas carbonaria</name>
    <dbReference type="NCBI Taxonomy" id="2762745"/>
    <lineage>
        <taxon>Bacteria</taxon>
        <taxon>Pseudomonadati</taxon>
        <taxon>Pseudomonadota</taxon>
        <taxon>Gammaproteobacteria</taxon>
        <taxon>Pseudomonadales</taxon>
        <taxon>Pseudomonadaceae</taxon>
        <taxon>Zestomonas</taxon>
    </lineage>
</organism>
<dbReference type="GO" id="GO:0000976">
    <property type="term" value="F:transcription cis-regulatory region binding"/>
    <property type="evidence" value="ECO:0007669"/>
    <property type="project" value="TreeGrafter"/>
</dbReference>